<feature type="compositionally biased region" description="Polar residues" evidence="1">
    <location>
        <begin position="384"/>
        <end position="394"/>
    </location>
</feature>
<dbReference type="Proteomes" id="UP001232148">
    <property type="component" value="Unassembled WGS sequence"/>
</dbReference>
<sequence>MKTARDLTPTEPSTAADWQLKNFVDFFDAVNGCGDDKERLSLMNENLHIPLGQPRERESVFLTDREEKLKILTYIAEQSFVQVKDDSPRKVDKGIISRFTWAAIWVTPLDTMKKWEATIKAGEPLDFRGMIMEVRHSLPRLVNFWRGKDANNPQKRPARKERPRQIALQRDQGQCVLLQTEDPEVSHIYPHASILNAPKCSQEIEALAKLWGRQIIDDFMAEMNMDNVDVPENMISFNCLIHYWMDQVKIAFEPVEEQSNAWQLALRFRILQDSRLRTEKGKKSEYDDSGLELNQDPMDILEDLQTSTKKPMQFYARNAQTGEVIRDGHLFYVRTDDPKARPLPSIRIMQVHYRMALMMRLAGAAEAEDDDDDDAPPDSRGDSVATTVSQSEMSQLDLDPHWDSD</sequence>
<dbReference type="EMBL" id="MU842819">
    <property type="protein sequence ID" value="KAK2033774.1"/>
    <property type="molecule type" value="Genomic_DNA"/>
</dbReference>
<name>A0AAD9HTS3_9PEZI</name>
<feature type="domain" description="HNH nuclease" evidence="2">
    <location>
        <begin position="175"/>
        <end position="253"/>
    </location>
</feature>
<organism evidence="3 4">
    <name type="scientific">Colletotrichum zoysiae</name>
    <dbReference type="NCBI Taxonomy" id="1216348"/>
    <lineage>
        <taxon>Eukaryota</taxon>
        <taxon>Fungi</taxon>
        <taxon>Dikarya</taxon>
        <taxon>Ascomycota</taxon>
        <taxon>Pezizomycotina</taxon>
        <taxon>Sordariomycetes</taxon>
        <taxon>Hypocreomycetidae</taxon>
        <taxon>Glomerellales</taxon>
        <taxon>Glomerellaceae</taxon>
        <taxon>Colletotrichum</taxon>
        <taxon>Colletotrichum graminicola species complex</taxon>
    </lineage>
</organism>
<comment type="caution">
    <text evidence="3">The sequence shown here is derived from an EMBL/GenBank/DDBJ whole genome shotgun (WGS) entry which is preliminary data.</text>
</comment>
<reference evidence="3" key="1">
    <citation type="submission" date="2021-06" db="EMBL/GenBank/DDBJ databases">
        <title>Comparative genomics, transcriptomics and evolutionary studies reveal genomic signatures of adaptation to plant cell wall in hemibiotrophic fungi.</title>
        <authorList>
            <consortium name="DOE Joint Genome Institute"/>
            <person name="Baroncelli R."/>
            <person name="Diaz J.F."/>
            <person name="Benocci T."/>
            <person name="Peng M."/>
            <person name="Battaglia E."/>
            <person name="Haridas S."/>
            <person name="Andreopoulos W."/>
            <person name="Labutti K."/>
            <person name="Pangilinan J."/>
            <person name="Floch G.L."/>
            <person name="Makela M.R."/>
            <person name="Henrissat B."/>
            <person name="Grigoriev I.V."/>
            <person name="Crouch J.A."/>
            <person name="De Vries R.P."/>
            <person name="Sukno S.A."/>
            <person name="Thon M.R."/>
        </authorList>
    </citation>
    <scope>NUCLEOTIDE SEQUENCE</scope>
    <source>
        <strain evidence="3">MAFF235873</strain>
    </source>
</reference>
<accession>A0AAD9HTS3</accession>
<evidence type="ECO:0000256" key="1">
    <source>
        <dbReference type="SAM" id="MobiDB-lite"/>
    </source>
</evidence>
<keyword evidence="4" id="KW-1185">Reference proteome</keyword>
<feature type="compositionally biased region" description="Acidic residues" evidence="1">
    <location>
        <begin position="366"/>
        <end position="376"/>
    </location>
</feature>
<protein>
    <recommendedName>
        <fullName evidence="2">HNH nuclease domain-containing protein</fullName>
    </recommendedName>
</protein>
<proteinExistence type="predicted"/>
<feature type="region of interest" description="Disordered" evidence="1">
    <location>
        <begin position="364"/>
        <end position="405"/>
    </location>
</feature>
<dbReference type="AlphaFoldDB" id="A0AAD9HTS3"/>
<dbReference type="InterPro" id="IPR003615">
    <property type="entry name" value="HNH_nuc"/>
</dbReference>
<evidence type="ECO:0000259" key="2">
    <source>
        <dbReference type="Pfam" id="PF13391"/>
    </source>
</evidence>
<evidence type="ECO:0000313" key="3">
    <source>
        <dbReference type="EMBL" id="KAK2033774.1"/>
    </source>
</evidence>
<gene>
    <name evidence="3" type="ORF">LX32DRAFT_670303</name>
</gene>
<evidence type="ECO:0000313" key="4">
    <source>
        <dbReference type="Proteomes" id="UP001232148"/>
    </source>
</evidence>
<dbReference type="Pfam" id="PF13391">
    <property type="entry name" value="HNH_2"/>
    <property type="match status" value="1"/>
</dbReference>